<dbReference type="OrthoDB" id="9778062at2"/>
<keyword evidence="7" id="KW-0997">Cell inner membrane</keyword>
<feature type="transmembrane region" description="Helical" evidence="12">
    <location>
        <begin position="329"/>
        <end position="348"/>
    </location>
</feature>
<keyword evidence="10 12" id="KW-0472">Membrane</keyword>
<dbReference type="GO" id="GO:0055085">
    <property type="term" value="P:transmembrane transport"/>
    <property type="evidence" value="ECO:0007669"/>
    <property type="project" value="InterPro"/>
</dbReference>
<name>A0A317C7M6_9GAMM</name>
<feature type="transmembrane region" description="Helical" evidence="12">
    <location>
        <begin position="97"/>
        <end position="121"/>
    </location>
</feature>
<comment type="caution">
    <text evidence="13">The sequence shown here is derived from an EMBL/GenBank/DDBJ whole genome shotgun (WGS) entry which is preliminary data.</text>
</comment>
<dbReference type="RefSeq" id="WP_109824284.1">
    <property type="nucleotide sequence ID" value="NZ_QGKL01000039.1"/>
</dbReference>
<evidence type="ECO:0000256" key="5">
    <source>
        <dbReference type="ARBA" id="ARBA00022448"/>
    </source>
</evidence>
<proteinExistence type="inferred from homology"/>
<feature type="transmembrane region" description="Helical" evidence="12">
    <location>
        <begin position="12"/>
        <end position="35"/>
    </location>
</feature>
<accession>A0A317C7M6</accession>
<comment type="function">
    <text evidence="1">Part of the ABC transporter complex LptBFG involved in the translocation of lipopolysaccharide (LPS) from the inner membrane to the outer membrane.</text>
</comment>
<keyword evidence="8 12" id="KW-0812">Transmembrane</keyword>
<evidence type="ECO:0000256" key="6">
    <source>
        <dbReference type="ARBA" id="ARBA00022475"/>
    </source>
</evidence>
<dbReference type="NCBIfam" id="TIGR04407">
    <property type="entry name" value="LptF_YjgP"/>
    <property type="match status" value="1"/>
</dbReference>
<evidence type="ECO:0000256" key="8">
    <source>
        <dbReference type="ARBA" id="ARBA00022692"/>
    </source>
</evidence>
<dbReference type="Pfam" id="PF03739">
    <property type="entry name" value="LptF_LptG"/>
    <property type="match status" value="1"/>
</dbReference>
<keyword evidence="6" id="KW-1003">Cell membrane</keyword>
<dbReference type="InterPro" id="IPR005495">
    <property type="entry name" value="LptG/LptF_permease"/>
</dbReference>
<feature type="transmembrane region" description="Helical" evidence="12">
    <location>
        <begin position="267"/>
        <end position="285"/>
    </location>
</feature>
<dbReference type="AlphaFoldDB" id="A0A317C7M6"/>
<evidence type="ECO:0000313" key="14">
    <source>
        <dbReference type="Proteomes" id="UP000245506"/>
    </source>
</evidence>
<comment type="subcellular location">
    <subcellularLocation>
        <location evidence="2">Cell inner membrane</location>
        <topology evidence="2">Multi-pass membrane protein</topology>
    </subcellularLocation>
</comment>
<evidence type="ECO:0000256" key="11">
    <source>
        <dbReference type="ARBA" id="ARBA00026081"/>
    </source>
</evidence>
<gene>
    <name evidence="13" type="primary">lptF</name>
    <name evidence="13" type="ORF">DKT75_15180</name>
</gene>
<dbReference type="EMBL" id="QGKL01000039">
    <property type="protein sequence ID" value="PWQ94635.1"/>
    <property type="molecule type" value="Genomic_DNA"/>
</dbReference>
<feature type="transmembrane region" description="Helical" evidence="12">
    <location>
        <begin position="297"/>
        <end position="317"/>
    </location>
</feature>
<dbReference type="GO" id="GO:0043190">
    <property type="term" value="C:ATP-binding cassette (ABC) transporter complex"/>
    <property type="evidence" value="ECO:0007669"/>
    <property type="project" value="InterPro"/>
</dbReference>
<evidence type="ECO:0000256" key="2">
    <source>
        <dbReference type="ARBA" id="ARBA00004429"/>
    </source>
</evidence>
<evidence type="ECO:0000313" key="13">
    <source>
        <dbReference type="EMBL" id="PWQ94635.1"/>
    </source>
</evidence>
<dbReference type="PANTHER" id="PTHR33529">
    <property type="entry name" value="SLR0882 PROTEIN-RELATED"/>
    <property type="match status" value="1"/>
</dbReference>
<dbReference type="GO" id="GO:0015920">
    <property type="term" value="P:lipopolysaccharide transport"/>
    <property type="evidence" value="ECO:0007669"/>
    <property type="project" value="TreeGrafter"/>
</dbReference>
<comment type="similarity">
    <text evidence="3">Belongs to the LptF/LptG family.</text>
</comment>
<keyword evidence="14" id="KW-1185">Reference proteome</keyword>
<evidence type="ECO:0000256" key="12">
    <source>
        <dbReference type="SAM" id="Phobius"/>
    </source>
</evidence>
<sequence>MILNRYLIKEMLQAFVATLLVLLLIIVGNTVARLLGSVSSGQLPLDALGALILIGSLKGAIQLAPIALLIGMMLAFGGMYRDNEISAMHASGIGPELFFKAIFWLLLPITIALSALVLYTLPQLELTRQEITTEIKQRPESSGIPVGEFMQSRSGDKTFTLFVETLDEKNVVMQNFFMQTENPENSQVMMAESALLFVDQESGERVLQVNNGSRYDKEKSTGAFTLFTFSEHGIRVPSLMTNMSEKLSAEPTLALIGSSDPARQAELHWRFAVVLSAPIMALLAFPLSYTTPRQGRFGKLAIGILLYAVYANLLITGKSMLEDGKIPTLLGLWWVHIPFILLSLWMVWRRYGGLR</sequence>
<keyword evidence="9 12" id="KW-1133">Transmembrane helix</keyword>
<dbReference type="PANTHER" id="PTHR33529:SF7">
    <property type="entry name" value="LIPOPOLYSACCHARIDE EXPORT SYSTEM PERMEASE PROTEIN LPTF"/>
    <property type="match status" value="1"/>
</dbReference>
<dbReference type="InterPro" id="IPR030922">
    <property type="entry name" value="LptF"/>
</dbReference>
<feature type="transmembrane region" description="Helical" evidence="12">
    <location>
        <begin position="47"/>
        <end position="76"/>
    </location>
</feature>
<evidence type="ECO:0000256" key="7">
    <source>
        <dbReference type="ARBA" id="ARBA00022519"/>
    </source>
</evidence>
<evidence type="ECO:0000256" key="3">
    <source>
        <dbReference type="ARBA" id="ARBA00007725"/>
    </source>
</evidence>
<evidence type="ECO:0000256" key="4">
    <source>
        <dbReference type="ARBA" id="ARBA00014213"/>
    </source>
</evidence>
<evidence type="ECO:0000256" key="10">
    <source>
        <dbReference type="ARBA" id="ARBA00023136"/>
    </source>
</evidence>
<dbReference type="Proteomes" id="UP000245506">
    <property type="component" value="Unassembled WGS sequence"/>
</dbReference>
<protein>
    <recommendedName>
        <fullName evidence="4">Lipopolysaccharide export system permease protein LptF</fullName>
    </recommendedName>
</protein>
<organism evidence="13 14">
    <name type="scientific">Leucothrix arctica</name>
    <dbReference type="NCBI Taxonomy" id="1481894"/>
    <lineage>
        <taxon>Bacteria</taxon>
        <taxon>Pseudomonadati</taxon>
        <taxon>Pseudomonadota</taxon>
        <taxon>Gammaproteobacteria</taxon>
        <taxon>Thiotrichales</taxon>
        <taxon>Thiotrichaceae</taxon>
        <taxon>Leucothrix</taxon>
    </lineage>
</organism>
<comment type="subunit">
    <text evidence="11">Component of the lipopolysaccharide transport and assembly complex. The LptBFG transporter is composed of two ATP-binding proteins (LptB) and two transmembrane proteins (LptF and LptG).</text>
</comment>
<evidence type="ECO:0000256" key="1">
    <source>
        <dbReference type="ARBA" id="ARBA00002265"/>
    </source>
</evidence>
<keyword evidence="5" id="KW-0813">Transport</keyword>
<reference evidence="13 14" key="1">
    <citation type="submission" date="2018-05" db="EMBL/GenBank/DDBJ databases">
        <title>Leucothrix arctica sp. nov., isolated from Arctic seawater.</title>
        <authorList>
            <person name="Choi A."/>
            <person name="Baek K."/>
        </authorList>
    </citation>
    <scope>NUCLEOTIDE SEQUENCE [LARGE SCALE GENOMIC DNA]</scope>
    <source>
        <strain evidence="13 14">IMCC9719</strain>
    </source>
</reference>
<evidence type="ECO:0000256" key="9">
    <source>
        <dbReference type="ARBA" id="ARBA00022989"/>
    </source>
</evidence>